<dbReference type="EMBL" id="CAFBMW010000041">
    <property type="protein sequence ID" value="CAB4963174.1"/>
    <property type="molecule type" value="Genomic_DNA"/>
</dbReference>
<feature type="domain" description="SGNH hydrolase-type esterase" evidence="2">
    <location>
        <begin position="4"/>
        <end position="118"/>
    </location>
</feature>
<organism evidence="3">
    <name type="scientific">freshwater metagenome</name>
    <dbReference type="NCBI Taxonomy" id="449393"/>
    <lineage>
        <taxon>unclassified sequences</taxon>
        <taxon>metagenomes</taxon>
        <taxon>ecological metagenomes</taxon>
    </lineage>
</organism>
<proteinExistence type="predicted"/>
<evidence type="ECO:0000313" key="3">
    <source>
        <dbReference type="EMBL" id="CAB4963174.1"/>
    </source>
</evidence>
<feature type="compositionally biased region" description="Basic and acidic residues" evidence="1">
    <location>
        <begin position="224"/>
        <end position="235"/>
    </location>
</feature>
<evidence type="ECO:0000256" key="1">
    <source>
        <dbReference type="SAM" id="MobiDB-lite"/>
    </source>
</evidence>
<dbReference type="SUPFAM" id="SSF52266">
    <property type="entry name" value="SGNH hydrolase"/>
    <property type="match status" value="1"/>
</dbReference>
<dbReference type="InterPro" id="IPR013830">
    <property type="entry name" value="SGNH_hydro"/>
</dbReference>
<evidence type="ECO:0000259" key="2">
    <source>
        <dbReference type="Pfam" id="PF13472"/>
    </source>
</evidence>
<reference evidence="3" key="1">
    <citation type="submission" date="2020-05" db="EMBL/GenBank/DDBJ databases">
        <authorList>
            <person name="Chiriac C."/>
            <person name="Salcher M."/>
            <person name="Ghai R."/>
            <person name="Kavagutti S V."/>
        </authorList>
    </citation>
    <scope>NUCLEOTIDE SEQUENCE</scope>
</reference>
<protein>
    <submittedName>
        <fullName evidence="3">Unannotated protein</fullName>
    </submittedName>
</protein>
<dbReference type="InterPro" id="IPR036514">
    <property type="entry name" value="SGNH_hydro_sf"/>
</dbReference>
<dbReference type="AlphaFoldDB" id="A0A6J7LBQ1"/>
<dbReference type="Pfam" id="PF13472">
    <property type="entry name" value="Lipase_GDSL_2"/>
    <property type="match status" value="1"/>
</dbReference>
<accession>A0A6J7LBQ1</accession>
<feature type="compositionally biased region" description="Acidic residues" evidence="1">
    <location>
        <begin position="214"/>
        <end position="223"/>
    </location>
</feature>
<sequence length="246" mass="26665">MGVLQPACVIHMIGSNDAVAQVPLPTFRAEVEDAIRRIDAASERPPCHLLLQPVRRFQVSAETWAAYGEVLAQVAEASSRVTYVDVGAEFEARGAPGPDPDQLIGPDEVHLTDAGHALLATALLRALDLTRGGLGTGTDPRRADTDRDGIRDRSELGRRVVRVSVVPCEGATVHRLWTRTLGYEPDTDEDGLGDRTEVRGYRLADGRFVRSDPADADTDGDGADDGREWLSRHGDPVTCKGRRPAR</sequence>
<gene>
    <name evidence="3" type="ORF">UFOPK3662_03408</name>
</gene>
<dbReference type="CDD" id="cd00229">
    <property type="entry name" value="SGNH_hydrolase"/>
    <property type="match status" value="1"/>
</dbReference>
<name>A0A6J7LBQ1_9ZZZZ</name>
<feature type="region of interest" description="Disordered" evidence="1">
    <location>
        <begin position="207"/>
        <end position="246"/>
    </location>
</feature>
<dbReference type="Gene3D" id="3.40.50.1110">
    <property type="entry name" value="SGNH hydrolase"/>
    <property type="match status" value="1"/>
</dbReference>